<accession>A0A3G9IUW2</accession>
<dbReference type="RefSeq" id="WP_125654503.1">
    <property type="nucleotide sequence ID" value="NZ_AP019308.1"/>
</dbReference>
<evidence type="ECO:0000313" key="1">
    <source>
        <dbReference type="EMBL" id="BBH19855.1"/>
    </source>
</evidence>
<dbReference type="KEGG" id="pbk:Back11_12000"/>
<dbReference type="AlphaFoldDB" id="A0A3G9IUW2"/>
<evidence type="ECO:0000313" key="2">
    <source>
        <dbReference type="Proteomes" id="UP000275368"/>
    </source>
</evidence>
<reference evidence="1 2" key="1">
    <citation type="submission" date="2018-11" db="EMBL/GenBank/DDBJ databases">
        <title>Complete genome sequence of Paenibacillus baekrokdamisoli strain KCTC 33723.</title>
        <authorList>
            <person name="Kang S.W."/>
            <person name="Lee K.C."/>
            <person name="Kim K.K."/>
            <person name="Kim J.S."/>
            <person name="Kim D.S."/>
            <person name="Ko S.H."/>
            <person name="Yang S.H."/>
            <person name="Lee J.S."/>
        </authorList>
    </citation>
    <scope>NUCLEOTIDE SEQUENCE [LARGE SCALE GENOMIC DNA]</scope>
    <source>
        <strain evidence="1 2">KCTC 33723</strain>
    </source>
</reference>
<keyword evidence="2" id="KW-1185">Reference proteome</keyword>
<protein>
    <submittedName>
        <fullName evidence="1">Uncharacterized protein</fullName>
    </submittedName>
</protein>
<organism evidence="1 2">
    <name type="scientific">Paenibacillus baekrokdamisoli</name>
    <dbReference type="NCBI Taxonomy" id="1712516"/>
    <lineage>
        <taxon>Bacteria</taxon>
        <taxon>Bacillati</taxon>
        <taxon>Bacillota</taxon>
        <taxon>Bacilli</taxon>
        <taxon>Bacillales</taxon>
        <taxon>Paenibacillaceae</taxon>
        <taxon>Paenibacillus</taxon>
    </lineage>
</organism>
<dbReference type="OrthoDB" id="2655247at2"/>
<gene>
    <name evidence="1" type="ORF">Back11_12000</name>
</gene>
<name>A0A3G9IUW2_9BACL</name>
<proteinExistence type="predicted"/>
<dbReference type="EMBL" id="AP019308">
    <property type="protein sequence ID" value="BBH19855.1"/>
    <property type="molecule type" value="Genomic_DNA"/>
</dbReference>
<dbReference type="Proteomes" id="UP000275368">
    <property type="component" value="Chromosome"/>
</dbReference>
<sequence length="223" mass="25999">MNPAKHEARVETKEGQEMNEQDVIHQLTSYKRIIARIKLLENYSIGNGITVSRLNQDDHLQELHRKLKGMPSYMYLSKREQRLETTAHAYLTQYPAGVKAQLAAIPHHADDQEDEKLLRELRQKVEKVVEARTGDKDNFNAVIERISELQDLERKREYYEYAFEVLDGYKSGYGRMLQKEYGEGAKPADIIQEFGYTLTTYYRHRRAALAEYCLLTRGLGIDK</sequence>